<proteinExistence type="predicted"/>
<evidence type="ECO:0000313" key="2">
    <source>
        <dbReference type="Proteomes" id="UP001497516"/>
    </source>
</evidence>
<protein>
    <submittedName>
        <fullName evidence="1">Uncharacterized protein</fullName>
    </submittedName>
</protein>
<dbReference type="AlphaFoldDB" id="A0AAV2GRH1"/>
<reference evidence="1 2" key="1">
    <citation type="submission" date="2024-04" db="EMBL/GenBank/DDBJ databases">
        <authorList>
            <person name="Fracassetti M."/>
        </authorList>
    </citation>
    <scope>NUCLEOTIDE SEQUENCE [LARGE SCALE GENOMIC DNA]</scope>
</reference>
<organism evidence="1 2">
    <name type="scientific">Linum trigynum</name>
    <dbReference type="NCBI Taxonomy" id="586398"/>
    <lineage>
        <taxon>Eukaryota</taxon>
        <taxon>Viridiplantae</taxon>
        <taxon>Streptophyta</taxon>
        <taxon>Embryophyta</taxon>
        <taxon>Tracheophyta</taxon>
        <taxon>Spermatophyta</taxon>
        <taxon>Magnoliopsida</taxon>
        <taxon>eudicotyledons</taxon>
        <taxon>Gunneridae</taxon>
        <taxon>Pentapetalae</taxon>
        <taxon>rosids</taxon>
        <taxon>fabids</taxon>
        <taxon>Malpighiales</taxon>
        <taxon>Linaceae</taxon>
        <taxon>Linum</taxon>
    </lineage>
</organism>
<accession>A0AAV2GRH1</accession>
<dbReference type="EMBL" id="OZ034822">
    <property type="protein sequence ID" value="CAL1413381.1"/>
    <property type="molecule type" value="Genomic_DNA"/>
</dbReference>
<dbReference type="Proteomes" id="UP001497516">
    <property type="component" value="Chromosome 9"/>
</dbReference>
<evidence type="ECO:0000313" key="1">
    <source>
        <dbReference type="EMBL" id="CAL1413381.1"/>
    </source>
</evidence>
<gene>
    <name evidence="1" type="ORF">LTRI10_LOCUS52619</name>
</gene>
<keyword evidence="2" id="KW-1185">Reference proteome</keyword>
<sequence>MERVAEYVPNPEGNRVQTVPTGAFPELDDKIRNLERRRVIAEGYPLPLNHEFPSHNNRPLEAEQEVVVADLKGIKLSIPSFSGSNTVYAYLDWERKLVLFFQCGNYTETQKVLLVTCKFTDYAAVWWEKVQL</sequence>
<name>A0AAV2GRH1_9ROSI</name>